<name>A0AAU9JJ76_9CILI</name>
<dbReference type="InterPro" id="IPR000504">
    <property type="entry name" value="RRM_dom"/>
</dbReference>
<dbReference type="AlphaFoldDB" id="A0AAU9JJ76"/>
<dbReference type="SUPFAM" id="SSF54928">
    <property type="entry name" value="RNA-binding domain, RBD"/>
    <property type="match status" value="1"/>
</dbReference>
<comment type="caution">
    <text evidence="3">The sequence shown here is derived from an EMBL/GenBank/DDBJ whole genome shotgun (WGS) entry which is preliminary data.</text>
</comment>
<feature type="domain" description="RRM" evidence="2">
    <location>
        <begin position="10"/>
        <end position="83"/>
    </location>
</feature>
<evidence type="ECO:0000313" key="4">
    <source>
        <dbReference type="Proteomes" id="UP001162131"/>
    </source>
</evidence>
<dbReference type="SMART" id="SM00360">
    <property type="entry name" value="RRM"/>
    <property type="match status" value="1"/>
</dbReference>
<keyword evidence="1" id="KW-0694">RNA-binding</keyword>
<protein>
    <recommendedName>
        <fullName evidence="2">RRM domain-containing protein</fullName>
    </recommendedName>
</protein>
<dbReference type="Proteomes" id="UP001162131">
    <property type="component" value="Unassembled WGS sequence"/>
</dbReference>
<organism evidence="3 4">
    <name type="scientific">Blepharisma stoltei</name>
    <dbReference type="NCBI Taxonomy" id="1481888"/>
    <lineage>
        <taxon>Eukaryota</taxon>
        <taxon>Sar</taxon>
        <taxon>Alveolata</taxon>
        <taxon>Ciliophora</taxon>
        <taxon>Postciliodesmatophora</taxon>
        <taxon>Heterotrichea</taxon>
        <taxon>Heterotrichida</taxon>
        <taxon>Blepharismidae</taxon>
        <taxon>Blepharisma</taxon>
    </lineage>
</organism>
<gene>
    <name evidence="3" type="ORF">BSTOLATCC_MIC29675</name>
</gene>
<dbReference type="CDD" id="cd00590">
    <property type="entry name" value="RRM_SF"/>
    <property type="match status" value="1"/>
</dbReference>
<dbReference type="InterPro" id="IPR012677">
    <property type="entry name" value="Nucleotide-bd_a/b_plait_sf"/>
</dbReference>
<proteinExistence type="predicted"/>
<dbReference type="Gene3D" id="3.30.70.330">
    <property type="match status" value="1"/>
</dbReference>
<evidence type="ECO:0000256" key="1">
    <source>
        <dbReference type="PROSITE-ProRule" id="PRU00176"/>
    </source>
</evidence>
<sequence length="121" mass="13392">MSKRERGENRRVVVSGFGSNITSDSIAAVFTPYGKVEGIRFKGRKCCTVQFEESESVLKAIQLHGSRQPLLNTTQLNVTPIDPLPVKKSKVYAGSFVVLDPPRFNNFLIPVLPSFMSSGFK</sequence>
<reference evidence="3" key="1">
    <citation type="submission" date="2021-09" db="EMBL/GenBank/DDBJ databases">
        <authorList>
            <consortium name="AG Swart"/>
            <person name="Singh M."/>
            <person name="Singh A."/>
            <person name="Seah K."/>
            <person name="Emmerich C."/>
        </authorList>
    </citation>
    <scope>NUCLEOTIDE SEQUENCE</scope>
    <source>
        <strain evidence="3">ATCC30299</strain>
    </source>
</reference>
<evidence type="ECO:0000313" key="3">
    <source>
        <dbReference type="EMBL" id="CAG9321764.1"/>
    </source>
</evidence>
<evidence type="ECO:0000259" key="2">
    <source>
        <dbReference type="PROSITE" id="PS50102"/>
    </source>
</evidence>
<dbReference type="EMBL" id="CAJZBQ010000029">
    <property type="protein sequence ID" value="CAG9321764.1"/>
    <property type="molecule type" value="Genomic_DNA"/>
</dbReference>
<dbReference type="GO" id="GO:0003723">
    <property type="term" value="F:RNA binding"/>
    <property type="evidence" value="ECO:0007669"/>
    <property type="project" value="UniProtKB-UniRule"/>
</dbReference>
<dbReference type="InterPro" id="IPR035979">
    <property type="entry name" value="RBD_domain_sf"/>
</dbReference>
<accession>A0AAU9JJ76</accession>
<keyword evidence="4" id="KW-1185">Reference proteome</keyword>
<dbReference type="Pfam" id="PF00076">
    <property type="entry name" value="RRM_1"/>
    <property type="match status" value="1"/>
</dbReference>
<dbReference type="PROSITE" id="PS50102">
    <property type="entry name" value="RRM"/>
    <property type="match status" value="1"/>
</dbReference>